<dbReference type="PANTHER" id="PTHR31190:SF72">
    <property type="entry name" value="AP2 DOMAIN CONTAINING PROTEIN, EXPRESSED"/>
    <property type="match status" value="1"/>
</dbReference>
<accession>A0A8J5EUA0</accession>
<protein>
    <recommendedName>
        <fullName evidence="7">AP2/ERF domain-containing protein</fullName>
    </recommendedName>
</protein>
<evidence type="ECO:0000256" key="1">
    <source>
        <dbReference type="ARBA" id="ARBA00004123"/>
    </source>
</evidence>
<dbReference type="PROSITE" id="PS51032">
    <property type="entry name" value="AP2_ERF"/>
    <property type="match status" value="1"/>
</dbReference>
<feature type="compositionally biased region" description="Basic residues" evidence="6">
    <location>
        <begin position="223"/>
        <end position="234"/>
    </location>
</feature>
<comment type="subcellular location">
    <subcellularLocation>
        <location evidence="1">Nucleus</location>
    </subcellularLocation>
</comment>
<keyword evidence="9" id="KW-1185">Reference proteome</keyword>
<keyword evidence="5" id="KW-0539">Nucleus</keyword>
<dbReference type="GO" id="GO:0005634">
    <property type="term" value="C:nucleus"/>
    <property type="evidence" value="ECO:0007669"/>
    <property type="project" value="UniProtKB-SubCell"/>
</dbReference>
<dbReference type="PANTHER" id="PTHR31190">
    <property type="entry name" value="DNA-BINDING DOMAIN"/>
    <property type="match status" value="1"/>
</dbReference>
<name>A0A8J5EUA0_ZINOF</name>
<gene>
    <name evidence="8" type="ORF">ZIOFF_069786</name>
</gene>
<feature type="region of interest" description="Disordered" evidence="6">
    <location>
        <begin position="1"/>
        <end position="70"/>
    </location>
</feature>
<evidence type="ECO:0000256" key="4">
    <source>
        <dbReference type="ARBA" id="ARBA00023163"/>
    </source>
</evidence>
<proteinExistence type="predicted"/>
<dbReference type="EMBL" id="JACMSC010000020">
    <property type="protein sequence ID" value="KAG6472326.1"/>
    <property type="molecule type" value="Genomic_DNA"/>
</dbReference>
<dbReference type="InterPro" id="IPR001471">
    <property type="entry name" value="AP2/ERF_dom"/>
</dbReference>
<keyword evidence="2" id="KW-0805">Transcription regulation</keyword>
<comment type="caution">
    <text evidence="8">The sequence shown here is derived from an EMBL/GenBank/DDBJ whole genome shotgun (WGS) entry which is preliminary data.</text>
</comment>
<dbReference type="AlphaFoldDB" id="A0A8J5EUA0"/>
<dbReference type="OrthoDB" id="670255at2759"/>
<evidence type="ECO:0000256" key="6">
    <source>
        <dbReference type="SAM" id="MobiDB-lite"/>
    </source>
</evidence>
<feature type="domain" description="AP2/ERF" evidence="7">
    <location>
        <begin position="137"/>
        <end position="195"/>
    </location>
</feature>
<evidence type="ECO:0000256" key="3">
    <source>
        <dbReference type="ARBA" id="ARBA00023125"/>
    </source>
</evidence>
<dbReference type="FunFam" id="3.30.730.10:FF:000001">
    <property type="entry name" value="Ethylene-responsive transcription factor 2"/>
    <property type="match status" value="1"/>
</dbReference>
<feature type="compositionally biased region" description="Polar residues" evidence="6">
    <location>
        <begin position="42"/>
        <end position="70"/>
    </location>
</feature>
<dbReference type="GO" id="GO:0003677">
    <property type="term" value="F:DNA binding"/>
    <property type="evidence" value="ECO:0007669"/>
    <property type="project" value="UniProtKB-KW"/>
</dbReference>
<feature type="compositionally biased region" description="Basic and acidic residues" evidence="6">
    <location>
        <begin position="28"/>
        <end position="38"/>
    </location>
</feature>
<dbReference type="GO" id="GO:0009873">
    <property type="term" value="P:ethylene-activated signaling pathway"/>
    <property type="evidence" value="ECO:0007669"/>
    <property type="project" value="InterPro"/>
</dbReference>
<evidence type="ECO:0000313" key="9">
    <source>
        <dbReference type="Proteomes" id="UP000734854"/>
    </source>
</evidence>
<dbReference type="SMART" id="SM00380">
    <property type="entry name" value="AP2"/>
    <property type="match status" value="1"/>
</dbReference>
<dbReference type="Proteomes" id="UP000734854">
    <property type="component" value="Unassembled WGS sequence"/>
</dbReference>
<evidence type="ECO:0000259" key="7">
    <source>
        <dbReference type="PROSITE" id="PS51032"/>
    </source>
</evidence>
<keyword evidence="3" id="KW-0238">DNA-binding</keyword>
<evidence type="ECO:0000256" key="5">
    <source>
        <dbReference type="ARBA" id="ARBA00023242"/>
    </source>
</evidence>
<evidence type="ECO:0000313" key="8">
    <source>
        <dbReference type="EMBL" id="KAG6472326.1"/>
    </source>
</evidence>
<reference evidence="8 9" key="1">
    <citation type="submission" date="2020-08" db="EMBL/GenBank/DDBJ databases">
        <title>Plant Genome Project.</title>
        <authorList>
            <person name="Zhang R.-G."/>
        </authorList>
    </citation>
    <scope>NUCLEOTIDE SEQUENCE [LARGE SCALE GENOMIC DNA]</scope>
    <source>
        <tissue evidence="8">Rhizome</tissue>
    </source>
</reference>
<dbReference type="InterPro" id="IPR044808">
    <property type="entry name" value="ERF_plant"/>
</dbReference>
<dbReference type="GO" id="GO:0003700">
    <property type="term" value="F:DNA-binding transcription factor activity"/>
    <property type="evidence" value="ECO:0007669"/>
    <property type="project" value="InterPro"/>
</dbReference>
<dbReference type="CDD" id="cd00018">
    <property type="entry name" value="AP2"/>
    <property type="match status" value="1"/>
</dbReference>
<organism evidence="8 9">
    <name type="scientific">Zingiber officinale</name>
    <name type="common">Ginger</name>
    <name type="synonym">Amomum zingiber</name>
    <dbReference type="NCBI Taxonomy" id="94328"/>
    <lineage>
        <taxon>Eukaryota</taxon>
        <taxon>Viridiplantae</taxon>
        <taxon>Streptophyta</taxon>
        <taxon>Embryophyta</taxon>
        <taxon>Tracheophyta</taxon>
        <taxon>Spermatophyta</taxon>
        <taxon>Magnoliopsida</taxon>
        <taxon>Liliopsida</taxon>
        <taxon>Zingiberales</taxon>
        <taxon>Zingiberaceae</taxon>
        <taxon>Zingiber</taxon>
    </lineage>
</organism>
<dbReference type="Pfam" id="PF00847">
    <property type="entry name" value="AP2"/>
    <property type="match status" value="1"/>
</dbReference>
<keyword evidence="4" id="KW-0804">Transcription</keyword>
<feature type="region of interest" description="Disordered" evidence="6">
    <location>
        <begin position="223"/>
        <end position="252"/>
    </location>
</feature>
<evidence type="ECO:0000256" key="2">
    <source>
        <dbReference type="ARBA" id="ARBA00023015"/>
    </source>
</evidence>
<sequence length="277" mass="30201">MGSRKPRPIELPHPINARRVQRSTTDQKQSKTEQRDLLRSFPQISMDSPQSLYLPLSDSSSASETGSQENYPCTRACVEGLPLPFDTNDAAEMQLLDMLISISSSTTATSSGGLGDVESLQRSQFETTAPVNAGEKSYRGVRKRPWGKFAAEIRDSTQKGVRVWLGTFDSAEAAALTYDQAAWAMRGPAAVLNFPAERVRESLHGLGIDFGGSPVLALKKRHRIRRRSPAKQRKARDSTGSGGCRSSSGTESVVELEDLGAEYLEELLSLSELASPQ</sequence>